<feature type="transmembrane region" description="Helical" evidence="9">
    <location>
        <begin position="189"/>
        <end position="209"/>
    </location>
</feature>
<feature type="transmembrane region" description="Helical" evidence="9">
    <location>
        <begin position="467"/>
        <end position="488"/>
    </location>
</feature>
<dbReference type="GO" id="GO:0016410">
    <property type="term" value="F:N-acyltransferase activity"/>
    <property type="evidence" value="ECO:0007669"/>
    <property type="project" value="UniProtKB-UniRule"/>
</dbReference>
<feature type="transmembrane region" description="Helical" evidence="9">
    <location>
        <begin position="84"/>
        <end position="108"/>
    </location>
</feature>
<keyword evidence="7 9" id="KW-0472">Membrane</keyword>
<dbReference type="Pfam" id="PF00795">
    <property type="entry name" value="CN_hydrolase"/>
    <property type="match status" value="1"/>
</dbReference>
<sequence length="495" mass="54840">MKQLNGTIGDILALLAGSSLPLSFAPYGLFPFAVLSPALLFYLWQNISPRRAFWRGFLYGVGLFGVGVSWVHISFYQFGGLPLLGAIFLTAAFVLWMALYPALLGGLLTRFFPNNTPTKLLLILPAAWTLIEWLRGWLFTGFPWLSLGYSQIDSPLNGFAPLLGVYGVSWITVFSAALLIYGFYLKKKLALPIFILIWGAGWLLNGVSWTTPVGKPLQIALVQGNMPQEFKWLSSYQLSTIERYLELSQVEADIIIWPESAVPLFLHDIRQYMPDFFKKLAKQRITYGSEFIIGIPVMTKNGAYFNSVVSIGTQPGSYNKHHLVPFGEYIPLQFLFGEFLKLLEVPMSDFSSGKAQQDNLYSAGQAIGVSICYEDAFGALIRNSLPGARLLVNVSNDAWFGDSIAPHQHLEIARMRALESGRYLLRATNTGISAVIDNKGKITSLAPQFEIMTLIASAQAYEGATPFVRFGNALVVGGLFVCLLLGGVRYQCHLR</sequence>
<dbReference type="CDD" id="cd07571">
    <property type="entry name" value="ALP_N-acyl_transferase"/>
    <property type="match status" value="1"/>
</dbReference>
<evidence type="ECO:0000256" key="6">
    <source>
        <dbReference type="ARBA" id="ARBA00022989"/>
    </source>
</evidence>
<dbReference type="InterPro" id="IPR003010">
    <property type="entry name" value="C-N_Hydrolase"/>
</dbReference>
<evidence type="ECO:0000256" key="9">
    <source>
        <dbReference type="HAMAP-Rule" id="MF_01148"/>
    </source>
</evidence>
<evidence type="ECO:0000259" key="10">
    <source>
        <dbReference type="PROSITE" id="PS50263"/>
    </source>
</evidence>
<dbReference type="GO" id="GO:0042158">
    <property type="term" value="P:lipoprotein biosynthetic process"/>
    <property type="evidence" value="ECO:0007669"/>
    <property type="project" value="UniProtKB-UniRule"/>
</dbReference>
<evidence type="ECO:0000256" key="1">
    <source>
        <dbReference type="ARBA" id="ARBA00004651"/>
    </source>
</evidence>
<organism evidence="11 12">
    <name type="scientific">Candidatus Thiomargarita nelsonii</name>
    <dbReference type="NCBI Taxonomy" id="1003181"/>
    <lineage>
        <taxon>Bacteria</taxon>
        <taxon>Pseudomonadati</taxon>
        <taxon>Pseudomonadota</taxon>
        <taxon>Gammaproteobacteria</taxon>
        <taxon>Thiotrichales</taxon>
        <taxon>Thiotrichaceae</taxon>
        <taxon>Thiomargarita</taxon>
    </lineage>
</organism>
<dbReference type="SUPFAM" id="SSF56317">
    <property type="entry name" value="Carbon-nitrogen hydrolase"/>
    <property type="match status" value="1"/>
</dbReference>
<dbReference type="GO" id="GO:0005886">
    <property type="term" value="C:plasma membrane"/>
    <property type="evidence" value="ECO:0007669"/>
    <property type="project" value="UniProtKB-SubCell"/>
</dbReference>
<keyword evidence="5 9" id="KW-0812">Transmembrane</keyword>
<feature type="transmembrane region" description="Helical" evidence="9">
    <location>
        <begin position="24"/>
        <end position="44"/>
    </location>
</feature>
<feature type="transmembrane region" description="Helical" evidence="9">
    <location>
        <begin position="159"/>
        <end position="182"/>
    </location>
</feature>
<comment type="subcellular location">
    <subcellularLocation>
        <location evidence="1 9">Cell membrane</location>
        <topology evidence="1 9">Multi-pass membrane protein</topology>
    </subcellularLocation>
</comment>
<comment type="similarity">
    <text evidence="2 9">Belongs to the CN hydrolase family. Apolipoprotein N-acyltransferase subfamily.</text>
</comment>
<evidence type="ECO:0000256" key="2">
    <source>
        <dbReference type="ARBA" id="ARBA00010065"/>
    </source>
</evidence>
<dbReference type="NCBIfam" id="TIGR00546">
    <property type="entry name" value="lnt"/>
    <property type="match status" value="1"/>
</dbReference>
<keyword evidence="8 9" id="KW-0012">Acyltransferase</keyword>
<keyword evidence="4 9" id="KW-0808">Transferase</keyword>
<feature type="transmembrane region" description="Helical" evidence="9">
    <location>
        <begin position="120"/>
        <end position="139"/>
    </location>
</feature>
<dbReference type="AlphaFoldDB" id="A0A4E0QSG8"/>
<evidence type="ECO:0000256" key="4">
    <source>
        <dbReference type="ARBA" id="ARBA00022679"/>
    </source>
</evidence>
<accession>A0A4E0QSG8</accession>
<evidence type="ECO:0000313" key="12">
    <source>
        <dbReference type="Proteomes" id="UP000030428"/>
    </source>
</evidence>
<protein>
    <recommendedName>
        <fullName evidence="9">Apolipoprotein N-acyltransferase</fullName>
        <shortName evidence="9">ALP N-acyltransferase</shortName>
        <ecNumber evidence="9">2.3.1.269</ecNumber>
    </recommendedName>
</protein>
<comment type="function">
    <text evidence="9">Catalyzes the phospholipid dependent N-acylation of the N-terminal cysteine of apolipoprotein, the last step in lipoprotein maturation.</text>
</comment>
<dbReference type="HAMAP" id="MF_01148">
    <property type="entry name" value="Lnt"/>
    <property type="match status" value="1"/>
</dbReference>
<dbReference type="PANTHER" id="PTHR38686:SF1">
    <property type="entry name" value="APOLIPOPROTEIN N-ACYLTRANSFERASE"/>
    <property type="match status" value="1"/>
</dbReference>
<dbReference type="Pfam" id="PF20154">
    <property type="entry name" value="LNT_N"/>
    <property type="match status" value="1"/>
</dbReference>
<dbReference type="PROSITE" id="PS50263">
    <property type="entry name" value="CN_HYDROLASE"/>
    <property type="match status" value="1"/>
</dbReference>
<dbReference type="InterPro" id="IPR004563">
    <property type="entry name" value="Apolipo_AcylTrfase"/>
</dbReference>
<name>A0A4E0QSG8_9GAMM</name>
<evidence type="ECO:0000256" key="7">
    <source>
        <dbReference type="ARBA" id="ARBA00023136"/>
    </source>
</evidence>
<dbReference type="Gene3D" id="3.60.110.10">
    <property type="entry name" value="Carbon-nitrogen hydrolase"/>
    <property type="match status" value="1"/>
</dbReference>
<evidence type="ECO:0000256" key="8">
    <source>
        <dbReference type="ARBA" id="ARBA00023315"/>
    </source>
</evidence>
<dbReference type="Proteomes" id="UP000030428">
    <property type="component" value="Unassembled WGS sequence"/>
</dbReference>
<evidence type="ECO:0000256" key="3">
    <source>
        <dbReference type="ARBA" id="ARBA00022475"/>
    </source>
</evidence>
<dbReference type="EMBL" id="JSZA02000076">
    <property type="protein sequence ID" value="TGO02800.1"/>
    <property type="molecule type" value="Genomic_DNA"/>
</dbReference>
<evidence type="ECO:0000256" key="5">
    <source>
        <dbReference type="ARBA" id="ARBA00022692"/>
    </source>
</evidence>
<keyword evidence="12" id="KW-1185">Reference proteome</keyword>
<gene>
    <name evidence="9" type="primary">lnt</name>
    <name evidence="11" type="ORF">PN36_18955</name>
</gene>
<keyword evidence="3 9" id="KW-1003">Cell membrane</keyword>
<keyword evidence="6 9" id="KW-1133">Transmembrane helix</keyword>
<comment type="pathway">
    <text evidence="9">Protein modification; lipoprotein biosynthesis (N-acyl transfer).</text>
</comment>
<feature type="domain" description="CN hydrolase" evidence="10">
    <location>
        <begin position="222"/>
        <end position="460"/>
    </location>
</feature>
<comment type="catalytic activity">
    <reaction evidence="9">
        <text>N-terminal S-1,2-diacyl-sn-glyceryl-L-cysteinyl-[lipoprotein] + a glycerophospholipid = N-acyl-S-1,2-diacyl-sn-glyceryl-L-cysteinyl-[lipoprotein] + a 2-acyl-sn-glycero-3-phospholipid + H(+)</text>
        <dbReference type="Rhea" id="RHEA:48228"/>
        <dbReference type="Rhea" id="RHEA-COMP:14681"/>
        <dbReference type="Rhea" id="RHEA-COMP:14684"/>
        <dbReference type="ChEBI" id="CHEBI:15378"/>
        <dbReference type="ChEBI" id="CHEBI:136912"/>
        <dbReference type="ChEBI" id="CHEBI:140656"/>
        <dbReference type="ChEBI" id="CHEBI:140657"/>
        <dbReference type="ChEBI" id="CHEBI:140660"/>
        <dbReference type="EC" id="2.3.1.269"/>
    </reaction>
</comment>
<reference evidence="11 12" key="1">
    <citation type="journal article" date="2016" name="Front. Microbiol.">
        <title>Single-Cell (Meta-)Genomics of a Dimorphic Candidatus Thiomargarita nelsonii Reveals Genomic Plasticity.</title>
        <authorList>
            <person name="Flood B.E."/>
            <person name="Fliss P."/>
            <person name="Jones D.S."/>
            <person name="Dick G.J."/>
            <person name="Jain S."/>
            <person name="Kaster A.K."/>
            <person name="Winkel M."/>
            <person name="Mussmann M."/>
            <person name="Bailey J."/>
        </authorList>
    </citation>
    <scope>NUCLEOTIDE SEQUENCE [LARGE SCALE GENOMIC DNA]</scope>
    <source>
        <strain evidence="11">Hydrate Ridge</strain>
    </source>
</reference>
<dbReference type="InterPro" id="IPR045378">
    <property type="entry name" value="LNT_N"/>
</dbReference>
<evidence type="ECO:0000313" key="11">
    <source>
        <dbReference type="EMBL" id="TGO02800.1"/>
    </source>
</evidence>
<feature type="transmembrane region" description="Helical" evidence="9">
    <location>
        <begin position="56"/>
        <end position="78"/>
    </location>
</feature>
<dbReference type="PANTHER" id="PTHR38686">
    <property type="entry name" value="APOLIPOPROTEIN N-ACYLTRANSFERASE"/>
    <property type="match status" value="1"/>
</dbReference>
<dbReference type="InterPro" id="IPR036526">
    <property type="entry name" value="C-N_Hydrolase_sf"/>
</dbReference>
<dbReference type="UniPathway" id="UPA00666"/>
<proteinExistence type="inferred from homology"/>
<comment type="caution">
    <text evidence="11">The sequence shown here is derived from an EMBL/GenBank/DDBJ whole genome shotgun (WGS) entry which is preliminary data.</text>
</comment>
<dbReference type="EC" id="2.3.1.269" evidence="9"/>